<dbReference type="SUPFAM" id="SSF51735">
    <property type="entry name" value="NAD(P)-binding Rossmann-fold domains"/>
    <property type="match status" value="1"/>
</dbReference>
<evidence type="ECO:0000313" key="5">
    <source>
        <dbReference type="Proteomes" id="UP000474757"/>
    </source>
</evidence>
<dbReference type="GO" id="GO:0016491">
    <property type="term" value="F:oxidoreductase activity"/>
    <property type="evidence" value="ECO:0007669"/>
    <property type="project" value="UniProtKB-KW"/>
</dbReference>
<dbReference type="PANTHER" id="PTHR43669">
    <property type="entry name" value="5-KETO-D-GLUCONATE 5-REDUCTASE"/>
    <property type="match status" value="1"/>
</dbReference>
<protein>
    <submittedName>
        <fullName evidence="4">SDR family oxidoreductase</fullName>
    </submittedName>
</protein>
<name>A0A6B2JQ63_9RHOB</name>
<evidence type="ECO:0000256" key="1">
    <source>
        <dbReference type="ARBA" id="ARBA00006484"/>
    </source>
</evidence>
<keyword evidence="2" id="KW-0560">Oxidoreductase</keyword>
<dbReference type="InterPro" id="IPR020904">
    <property type="entry name" value="Sc_DH/Rdtase_CS"/>
</dbReference>
<dbReference type="PROSITE" id="PS00061">
    <property type="entry name" value="ADH_SHORT"/>
    <property type="match status" value="1"/>
</dbReference>
<dbReference type="Pfam" id="PF13561">
    <property type="entry name" value="adh_short_C2"/>
    <property type="match status" value="1"/>
</dbReference>
<accession>A0A6B2JQ63</accession>
<dbReference type="PRINTS" id="PR00080">
    <property type="entry name" value="SDRFAMILY"/>
</dbReference>
<organism evidence="4 5">
    <name type="scientific">Pseudoroseicyclus tamaricis</name>
    <dbReference type="NCBI Taxonomy" id="2705421"/>
    <lineage>
        <taxon>Bacteria</taxon>
        <taxon>Pseudomonadati</taxon>
        <taxon>Pseudomonadota</taxon>
        <taxon>Alphaproteobacteria</taxon>
        <taxon>Rhodobacterales</taxon>
        <taxon>Paracoccaceae</taxon>
        <taxon>Pseudoroseicyclus</taxon>
    </lineage>
</organism>
<dbReference type="PANTHER" id="PTHR43669:SF3">
    <property type="entry name" value="ALCOHOL DEHYDROGENASE, PUTATIVE (AFU_ORTHOLOGUE AFUA_3G03445)-RELATED"/>
    <property type="match status" value="1"/>
</dbReference>
<feature type="compositionally biased region" description="Basic and acidic residues" evidence="3">
    <location>
        <begin position="197"/>
        <end position="209"/>
    </location>
</feature>
<dbReference type="InterPro" id="IPR036291">
    <property type="entry name" value="NAD(P)-bd_dom_sf"/>
</dbReference>
<comment type="caution">
    <text evidence="4">The sequence shown here is derived from an EMBL/GenBank/DDBJ whole genome shotgun (WGS) entry which is preliminary data.</text>
</comment>
<dbReference type="InterPro" id="IPR002347">
    <property type="entry name" value="SDR_fam"/>
</dbReference>
<evidence type="ECO:0000313" key="4">
    <source>
        <dbReference type="EMBL" id="NDV00268.1"/>
    </source>
</evidence>
<dbReference type="Proteomes" id="UP000474757">
    <property type="component" value="Unassembled WGS sequence"/>
</dbReference>
<proteinExistence type="inferred from homology"/>
<dbReference type="RefSeq" id="WP_163890447.1">
    <property type="nucleotide sequence ID" value="NZ_JAAFYS010000001.1"/>
</dbReference>
<dbReference type="AlphaFoldDB" id="A0A6B2JQ63"/>
<comment type="similarity">
    <text evidence="1">Belongs to the short-chain dehydrogenases/reductases (SDR) family.</text>
</comment>
<dbReference type="CDD" id="cd05233">
    <property type="entry name" value="SDR_c"/>
    <property type="match status" value="1"/>
</dbReference>
<dbReference type="EMBL" id="JAAGAB010000001">
    <property type="protein sequence ID" value="NDV00268.1"/>
    <property type="molecule type" value="Genomic_DNA"/>
</dbReference>
<evidence type="ECO:0000256" key="3">
    <source>
        <dbReference type="SAM" id="MobiDB-lite"/>
    </source>
</evidence>
<dbReference type="PRINTS" id="PR00081">
    <property type="entry name" value="GDHRDH"/>
</dbReference>
<gene>
    <name evidence="4" type="ORF">GZA08_04700</name>
</gene>
<reference evidence="4 5" key="1">
    <citation type="submission" date="2020-02" db="EMBL/GenBank/DDBJ databases">
        <title>Pseudoroseicyclus tamarix, sp. nov., isolated from offshore sediment of a Tamarix chinensis forest.</title>
        <authorList>
            <person name="Gai Y."/>
        </authorList>
    </citation>
    <scope>NUCLEOTIDE SEQUENCE [LARGE SCALE GENOMIC DNA]</scope>
    <source>
        <strain evidence="4 5">CLL3-39</strain>
    </source>
</reference>
<evidence type="ECO:0000256" key="2">
    <source>
        <dbReference type="ARBA" id="ARBA00023002"/>
    </source>
</evidence>
<keyword evidence="5" id="KW-1185">Reference proteome</keyword>
<dbReference type="Gene3D" id="3.40.50.720">
    <property type="entry name" value="NAD(P)-binding Rossmann-like Domain"/>
    <property type="match status" value="1"/>
</dbReference>
<sequence length="256" mass="25722">MAQRVAMITGGGTGIGAAIARRFAAGGDAVLLVGLDAAELEETAEAITAAGGTAATHACDIAESDARAELFEALDARFGRLDTLVNNAGLSGPAALAPAMEESEAHHARLMAVNLSAAYHLAQGAGARMQAAGGGSIVNISSVGGAAAQLNGATYCMTKAGMEAMVRSLAIEWAEHGIRANAVAPGDIRTGTSDAAGDARRAAGVDRASHPLTRGTPLGRQGGPEEVAEAVWFLASEAASFVTGETFRVDGGYLAY</sequence>
<feature type="region of interest" description="Disordered" evidence="3">
    <location>
        <begin position="189"/>
        <end position="223"/>
    </location>
</feature>
<dbReference type="FunFam" id="3.40.50.720:FF:000084">
    <property type="entry name" value="Short-chain dehydrogenase reductase"/>
    <property type="match status" value="1"/>
</dbReference>